<name>A0A1X0SAX9_RHIZD</name>
<dbReference type="InterPro" id="IPR050729">
    <property type="entry name" value="Rho-GAP"/>
</dbReference>
<gene>
    <name evidence="4" type="ORF">BCV71DRAFT_225151</name>
</gene>
<dbReference type="SUPFAM" id="SSF48350">
    <property type="entry name" value="GTPase activation domain, GAP"/>
    <property type="match status" value="1"/>
</dbReference>
<evidence type="ECO:0000259" key="3">
    <source>
        <dbReference type="PROSITE" id="PS50238"/>
    </source>
</evidence>
<dbReference type="GO" id="GO:0005096">
    <property type="term" value="F:GTPase activator activity"/>
    <property type="evidence" value="ECO:0007669"/>
    <property type="project" value="UniProtKB-KW"/>
</dbReference>
<dbReference type="VEuPathDB" id="FungiDB:BCV72DRAFT_257282"/>
<dbReference type="OMA" id="NAHAEIN"/>
<organism evidence="4 5">
    <name type="scientific">Rhizopus microsporus</name>
    <dbReference type="NCBI Taxonomy" id="58291"/>
    <lineage>
        <taxon>Eukaryota</taxon>
        <taxon>Fungi</taxon>
        <taxon>Fungi incertae sedis</taxon>
        <taxon>Mucoromycota</taxon>
        <taxon>Mucoromycotina</taxon>
        <taxon>Mucoromycetes</taxon>
        <taxon>Mucorales</taxon>
        <taxon>Mucorineae</taxon>
        <taxon>Rhizopodaceae</taxon>
        <taxon>Rhizopus</taxon>
    </lineage>
</organism>
<evidence type="ECO:0000313" key="4">
    <source>
        <dbReference type="EMBL" id="ORE21437.1"/>
    </source>
</evidence>
<dbReference type="EMBL" id="KV921279">
    <property type="protein sequence ID" value="ORE21437.1"/>
    <property type="molecule type" value="Genomic_DNA"/>
</dbReference>
<dbReference type="Pfam" id="PF00620">
    <property type="entry name" value="RhoGAP"/>
    <property type="match status" value="1"/>
</dbReference>
<evidence type="ECO:0000313" key="5">
    <source>
        <dbReference type="Proteomes" id="UP000242381"/>
    </source>
</evidence>
<sequence length="586" mass="67257">MHNRSNKSLNTDKEEEVASIEAQFEYVNKLLKWSILDLEKFINTLRARISAEEVYVLALAKIIKNNTNAITTTTTTMNGSNNTNNNNNLPSMSSSFFGDYTTLYQLSTSHYESSIEKKIEIRKEFINCLKYQTEILVKLKDHHEQRRKRVKAVLSEKNANYLNYRTRDIVKLHKNYFNKCSEYVSLQQQVLISSHDEKSSSNEQLLPPSVARVSSDEPLVLGRVSSESARTTATESLSSSPHNKKNGMSGFITQMRSQLANAAAAGDPSRLTARLAKLKKEVHDADQEYRQGIRTLESLRRFQVETAAHAIRHVEAVLLDKSDAIRAAILTISKQEQEALANESSLTKDTLDMLDQMDGKKDLERFMIEYEKLGFVKPKPVCYENYYYGRCKELLFGSRLNDYAKEHNRTVPLIVTKCIERVELLGGLEKEGIYRVSGRQSNIDLLKSEFEKDEELVELVDSKYDVFTIASVLKLYLRELKDPLFDFPMNDRVTYSKLENYNDRKSILEKSISNLSQAERDTLKTLITHLAKVEAKSNLNKMTIKNLSLMFTPAIFHDHNQAENNGDWYADKVLEDLIKNYKTLNF</sequence>
<proteinExistence type="predicted"/>
<dbReference type="AlphaFoldDB" id="A0A1X0SAX9"/>
<protein>
    <submittedName>
        <fullName evidence="4">RhoGAP-domain-containing protein</fullName>
    </submittedName>
</protein>
<dbReference type="PROSITE" id="PS50238">
    <property type="entry name" value="RHOGAP"/>
    <property type="match status" value="1"/>
</dbReference>
<dbReference type="PANTHER" id="PTHR23176:SF134">
    <property type="entry name" value="RHO-TYPE GTPASE-ACTIVATING PROTEIN"/>
    <property type="match status" value="1"/>
</dbReference>
<feature type="domain" description="Rho-GAP" evidence="3">
    <location>
        <begin position="398"/>
        <end position="585"/>
    </location>
</feature>
<feature type="region of interest" description="Disordered" evidence="2">
    <location>
        <begin position="223"/>
        <end position="247"/>
    </location>
</feature>
<dbReference type="SUPFAM" id="SSF103657">
    <property type="entry name" value="BAR/IMD domain-like"/>
    <property type="match status" value="1"/>
</dbReference>
<dbReference type="GO" id="GO:0007165">
    <property type="term" value="P:signal transduction"/>
    <property type="evidence" value="ECO:0007669"/>
    <property type="project" value="InterPro"/>
</dbReference>
<dbReference type="InterPro" id="IPR008936">
    <property type="entry name" value="Rho_GTPase_activation_prot"/>
</dbReference>
<dbReference type="Gene3D" id="1.10.555.10">
    <property type="entry name" value="Rho GTPase activation protein"/>
    <property type="match status" value="1"/>
</dbReference>
<feature type="compositionally biased region" description="Low complexity" evidence="2">
    <location>
        <begin position="225"/>
        <end position="240"/>
    </location>
</feature>
<keyword evidence="1" id="KW-0343">GTPase activation</keyword>
<accession>A0A1X0SAX9</accession>
<dbReference type="Proteomes" id="UP000242381">
    <property type="component" value="Unassembled WGS sequence"/>
</dbReference>
<dbReference type="InterPro" id="IPR000198">
    <property type="entry name" value="RhoGAP_dom"/>
</dbReference>
<dbReference type="Gene3D" id="1.20.1270.60">
    <property type="entry name" value="Arfaptin homology (AH) domain/BAR domain"/>
    <property type="match status" value="1"/>
</dbReference>
<evidence type="ECO:0000256" key="2">
    <source>
        <dbReference type="SAM" id="MobiDB-lite"/>
    </source>
</evidence>
<dbReference type="SMART" id="SM00324">
    <property type="entry name" value="RhoGAP"/>
    <property type="match status" value="1"/>
</dbReference>
<dbReference type="InterPro" id="IPR027267">
    <property type="entry name" value="AH/BAR_dom_sf"/>
</dbReference>
<evidence type="ECO:0000256" key="1">
    <source>
        <dbReference type="ARBA" id="ARBA00022468"/>
    </source>
</evidence>
<dbReference type="PANTHER" id="PTHR23176">
    <property type="entry name" value="RHO/RAC/CDC GTPASE-ACTIVATING PROTEIN"/>
    <property type="match status" value="1"/>
</dbReference>
<reference evidence="4 5" key="1">
    <citation type="journal article" date="2016" name="Proc. Natl. Acad. Sci. U.S.A.">
        <title>Lipid metabolic changes in an early divergent fungus govern the establishment of a mutualistic symbiosis with endobacteria.</title>
        <authorList>
            <person name="Lastovetsky O.A."/>
            <person name="Gaspar M.L."/>
            <person name="Mondo S.J."/>
            <person name="LaButti K.M."/>
            <person name="Sandor L."/>
            <person name="Grigoriev I.V."/>
            <person name="Henry S.A."/>
            <person name="Pawlowska T.E."/>
        </authorList>
    </citation>
    <scope>NUCLEOTIDE SEQUENCE [LARGE SCALE GENOMIC DNA]</scope>
    <source>
        <strain evidence="4 5">ATCC 11559</strain>
    </source>
</reference>
<dbReference type="GO" id="GO:0005737">
    <property type="term" value="C:cytoplasm"/>
    <property type="evidence" value="ECO:0007669"/>
    <property type="project" value="TreeGrafter"/>
</dbReference>